<evidence type="ECO:0000256" key="2">
    <source>
        <dbReference type="ARBA" id="ARBA00047984"/>
    </source>
</evidence>
<dbReference type="AlphaFoldDB" id="A0AAD8I0Y5"/>
<dbReference type="PANTHER" id="PTHR18934">
    <property type="entry name" value="ATP-DEPENDENT RNA HELICASE"/>
    <property type="match status" value="1"/>
</dbReference>
<dbReference type="EC" id="3.6.4.13" evidence="1"/>
<comment type="caution">
    <text evidence="4">The sequence shown here is derived from an EMBL/GenBank/DDBJ whole genome shotgun (WGS) entry which is preliminary data.</text>
</comment>
<dbReference type="SMART" id="SM00490">
    <property type="entry name" value="HELICc"/>
    <property type="match status" value="1"/>
</dbReference>
<evidence type="ECO:0000256" key="1">
    <source>
        <dbReference type="ARBA" id="ARBA00012552"/>
    </source>
</evidence>
<dbReference type="PROSITE" id="PS51194">
    <property type="entry name" value="HELICASE_CTER"/>
    <property type="match status" value="1"/>
</dbReference>
<dbReference type="SUPFAM" id="SSF52540">
    <property type="entry name" value="P-loop containing nucleoside triphosphate hydrolases"/>
    <property type="match status" value="1"/>
</dbReference>
<name>A0AAD8I0Y5_9APIA</name>
<evidence type="ECO:0000313" key="4">
    <source>
        <dbReference type="EMBL" id="KAK1376655.1"/>
    </source>
</evidence>
<dbReference type="GO" id="GO:0003723">
    <property type="term" value="F:RNA binding"/>
    <property type="evidence" value="ECO:0007669"/>
    <property type="project" value="TreeGrafter"/>
</dbReference>
<dbReference type="GO" id="GO:0071013">
    <property type="term" value="C:catalytic step 2 spliceosome"/>
    <property type="evidence" value="ECO:0007669"/>
    <property type="project" value="TreeGrafter"/>
</dbReference>
<dbReference type="Gene3D" id="3.40.50.300">
    <property type="entry name" value="P-loop containing nucleotide triphosphate hydrolases"/>
    <property type="match status" value="1"/>
</dbReference>
<dbReference type="EMBL" id="JAUIZM010000007">
    <property type="protein sequence ID" value="KAK1376655.1"/>
    <property type="molecule type" value="Genomic_DNA"/>
</dbReference>
<dbReference type="CDD" id="cd18791">
    <property type="entry name" value="SF2_C_RHA"/>
    <property type="match status" value="1"/>
</dbReference>
<sequence>MEPKLVLHKDENGLARPELITLEAYAGLPSVKLSRIFDPAPPGKRKVVVATNIAEASLTIDGIYYVIDSGFPKQNVYNPKQGLESLIITLISQASAKQRAGRAGRAEPEDKSWIHYSEHESNGHKRSTWFDFMDPQALISAMEQLYSLGALDEEGILLIKNAPC</sequence>
<organism evidence="4 5">
    <name type="scientific">Heracleum sosnowskyi</name>
    <dbReference type="NCBI Taxonomy" id="360622"/>
    <lineage>
        <taxon>Eukaryota</taxon>
        <taxon>Viridiplantae</taxon>
        <taxon>Streptophyta</taxon>
        <taxon>Embryophyta</taxon>
        <taxon>Tracheophyta</taxon>
        <taxon>Spermatophyta</taxon>
        <taxon>Magnoliopsida</taxon>
        <taxon>eudicotyledons</taxon>
        <taxon>Gunneridae</taxon>
        <taxon>Pentapetalae</taxon>
        <taxon>asterids</taxon>
        <taxon>campanulids</taxon>
        <taxon>Apiales</taxon>
        <taxon>Apiaceae</taxon>
        <taxon>Apioideae</taxon>
        <taxon>apioid superclade</taxon>
        <taxon>Tordylieae</taxon>
        <taxon>Tordyliinae</taxon>
        <taxon>Heracleum</taxon>
    </lineage>
</organism>
<proteinExistence type="predicted"/>
<keyword evidence="5" id="KW-1185">Reference proteome</keyword>
<dbReference type="PANTHER" id="PTHR18934:SF85">
    <property type="entry name" value="ATP-DEPENDENT RNA HELICASE DHX8"/>
    <property type="match status" value="1"/>
</dbReference>
<reference evidence="4" key="2">
    <citation type="submission" date="2023-05" db="EMBL/GenBank/DDBJ databases">
        <authorList>
            <person name="Schelkunov M.I."/>
        </authorList>
    </citation>
    <scope>NUCLEOTIDE SEQUENCE</scope>
    <source>
        <strain evidence="4">Hsosn_3</strain>
        <tissue evidence="4">Leaf</tissue>
    </source>
</reference>
<accession>A0AAD8I0Y5</accession>
<comment type="catalytic activity">
    <reaction evidence="2">
        <text>ATP + H2O = ADP + phosphate + H(+)</text>
        <dbReference type="Rhea" id="RHEA:13065"/>
        <dbReference type="ChEBI" id="CHEBI:15377"/>
        <dbReference type="ChEBI" id="CHEBI:15378"/>
        <dbReference type="ChEBI" id="CHEBI:30616"/>
        <dbReference type="ChEBI" id="CHEBI:43474"/>
        <dbReference type="ChEBI" id="CHEBI:456216"/>
        <dbReference type="EC" id="3.6.4.13"/>
    </reaction>
</comment>
<dbReference type="GO" id="GO:0000390">
    <property type="term" value="P:spliceosomal complex disassembly"/>
    <property type="evidence" value="ECO:0007669"/>
    <property type="project" value="TreeGrafter"/>
</dbReference>
<dbReference type="GO" id="GO:0003724">
    <property type="term" value="F:RNA helicase activity"/>
    <property type="evidence" value="ECO:0007669"/>
    <property type="project" value="UniProtKB-EC"/>
</dbReference>
<protein>
    <recommendedName>
        <fullName evidence="1">RNA helicase</fullName>
        <ecNumber evidence="1">3.6.4.13</ecNumber>
    </recommendedName>
</protein>
<dbReference type="Pfam" id="PF00271">
    <property type="entry name" value="Helicase_C"/>
    <property type="match status" value="1"/>
</dbReference>
<gene>
    <name evidence="4" type="ORF">POM88_032848</name>
</gene>
<dbReference type="InterPro" id="IPR027417">
    <property type="entry name" value="P-loop_NTPase"/>
</dbReference>
<dbReference type="InterPro" id="IPR001650">
    <property type="entry name" value="Helicase_C-like"/>
</dbReference>
<feature type="domain" description="Helicase C-terminal" evidence="3">
    <location>
        <begin position="1"/>
        <end position="149"/>
    </location>
</feature>
<reference evidence="4" key="1">
    <citation type="submission" date="2023-02" db="EMBL/GenBank/DDBJ databases">
        <title>Genome of toxic invasive species Heracleum sosnowskyi carries increased number of genes despite the absence of recent whole-genome duplications.</title>
        <authorList>
            <person name="Schelkunov M."/>
            <person name="Shtratnikova V."/>
            <person name="Makarenko M."/>
            <person name="Klepikova A."/>
            <person name="Omelchenko D."/>
            <person name="Novikova G."/>
            <person name="Obukhova E."/>
            <person name="Bogdanov V."/>
            <person name="Penin A."/>
            <person name="Logacheva M."/>
        </authorList>
    </citation>
    <scope>NUCLEOTIDE SEQUENCE</scope>
    <source>
        <strain evidence="4">Hsosn_3</strain>
        <tissue evidence="4">Leaf</tissue>
    </source>
</reference>
<evidence type="ECO:0000259" key="3">
    <source>
        <dbReference type="PROSITE" id="PS51194"/>
    </source>
</evidence>
<dbReference type="Proteomes" id="UP001237642">
    <property type="component" value="Unassembled WGS sequence"/>
</dbReference>
<evidence type="ECO:0000313" key="5">
    <source>
        <dbReference type="Proteomes" id="UP001237642"/>
    </source>
</evidence>